<dbReference type="AlphaFoldDB" id="A0A4Q2RBQ5"/>
<comment type="caution">
    <text evidence="3">The sequence shown here is derived from an EMBL/GenBank/DDBJ whole genome shotgun (WGS) entry which is preliminary data.</text>
</comment>
<protein>
    <submittedName>
        <fullName evidence="3">STAS domain-containing protein</fullName>
    </submittedName>
</protein>
<keyword evidence="4" id="KW-1185">Reference proteome</keyword>
<proteinExistence type="predicted"/>
<gene>
    <name evidence="3" type="ORF">D3272_18580</name>
</gene>
<name>A0A4Q2RBQ5_9HYPH</name>
<dbReference type="InterPro" id="IPR036513">
    <property type="entry name" value="STAS_dom_sf"/>
</dbReference>
<dbReference type="Proteomes" id="UP000289411">
    <property type="component" value="Unassembled WGS sequence"/>
</dbReference>
<reference evidence="3 4" key="1">
    <citation type="submission" date="2018-09" db="EMBL/GenBank/DDBJ databases">
        <authorList>
            <person name="Grouzdev D.S."/>
            <person name="Krutkina M.S."/>
        </authorList>
    </citation>
    <scope>NUCLEOTIDE SEQUENCE [LARGE SCALE GENOMIC DNA]</scope>
    <source>
        <strain evidence="3 4">RmlP001</strain>
    </source>
</reference>
<accession>A0A4Q2RBQ5</accession>
<dbReference type="Pfam" id="PF13466">
    <property type="entry name" value="STAS_2"/>
    <property type="match status" value="1"/>
</dbReference>
<organism evidence="3 4">
    <name type="scientific">Lichenibacterium ramalinae</name>
    <dbReference type="NCBI Taxonomy" id="2316527"/>
    <lineage>
        <taxon>Bacteria</taxon>
        <taxon>Pseudomonadati</taxon>
        <taxon>Pseudomonadota</taxon>
        <taxon>Alphaproteobacteria</taxon>
        <taxon>Hyphomicrobiales</taxon>
        <taxon>Lichenihabitantaceae</taxon>
        <taxon>Lichenibacterium</taxon>
    </lineage>
</organism>
<evidence type="ECO:0000256" key="1">
    <source>
        <dbReference type="SAM" id="MobiDB-lite"/>
    </source>
</evidence>
<evidence type="ECO:0000313" key="3">
    <source>
        <dbReference type="EMBL" id="RYB03134.1"/>
    </source>
</evidence>
<reference evidence="3 4" key="2">
    <citation type="submission" date="2019-02" db="EMBL/GenBank/DDBJ databases">
        <title>'Lichenibacterium ramalinii' gen. nov. sp. nov., 'Lichenibacterium minor' gen. nov. sp. nov.</title>
        <authorList>
            <person name="Pankratov T."/>
        </authorList>
    </citation>
    <scope>NUCLEOTIDE SEQUENCE [LARGE SCALE GENOMIC DNA]</scope>
    <source>
        <strain evidence="3 4">RmlP001</strain>
    </source>
</reference>
<feature type="region of interest" description="Disordered" evidence="1">
    <location>
        <begin position="1"/>
        <end position="20"/>
    </location>
</feature>
<feature type="domain" description="MlaB-like STAS" evidence="2">
    <location>
        <begin position="28"/>
        <end position="105"/>
    </location>
</feature>
<evidence type="ECO:0000313" key="4">
    <source>
        <dbReference type="Proteomes" id="UP000289411"/>
    </source>
</evidence>
<dbReference type="SUPFAM" id="SSF52091">
    <property type="entry name" value="SpoIIaa-like"/>
    <property type="match status" value="1"/>
</dbReference>
<sequence>MRDVVKRISRSPPRAKAAAAAAPPRQALALDAALDLNAAGQLRAALLALRGADLALDASAVHHLGAQCAQVLASAAATWAADGAALTIPVASEPFAHSLRLLGLQSILIPESIQA</sequence>
<dbReference type="InterPro" id="IPR058548">
    <property type="entry name" value="MlaB-like_STAS"/>
</dbReference>
<dbReference type="EMBL" id="QYBC01000016">
    <property type="protein sequence ID" value="RYB03134.1"/>
    <property type="molecule type" value="Genomic_DNA"/>
</dbReference>
<dbReference type="Gene3D" id="3.30.750.24">
    <property type="entry name" value="STAS domain"/>
    <property type="match status" value="1"/>
</dbReference>
<evidence type="ECO:0000259" key="2">
    <source>
        <dbReference type="Pfam" id="PF13466"/>
    </source>
</evidence>